<keyword evidence="2" id="KW-1133">Transmembrane helix</keyword>
<feature type="transmembrane region" description="Helical" evidence="2">
    <location>
        <begin position="295"/>
        <end position="319"/>
    </location>
</feature>
<gene>
    <name evidence="3" type="ORF">CYMTET_9098</name>
</gene>
<organism evidence="3 4">
    <name type="scientific">Cymbomonas tetramitiformis</name>
    <dbReference type="NCBI Taxonomy" id="36881"/>
    <lineage>
        <taxon>Eukaryota</taxon>
        <taxon>Viridiplantae</taxon>
        <taxon>Chlorophyta</taxon>
        <taxon>Pyramimonadophyceae</taxon>
        <taxon>Pyramimonadales</taxon>
        <taxon>Pyramimonadaceae</taxon>
        <taxon>Cymbomonas</taxon>
    </lineage>
</organism>
<evidence type="ECO:0000313" key="3">
    <source>
        <dbReference type="EMBL" id="KAK3283194.1"/>
    </source>
</evidence>
<dbReference type="InterPro" id="IPR036423">
    <property type="entry name" value="SOD-like_Cu/Zn_dom_sf"/>
</dbReference>
<reference evidence="3 4" key="1">
    <citation type="journal article" date="2015" name="Genome Biol. Evol.">
        <title>Comparative Genomics of a Bacterivorous Green Alga Reveals Evolutionary Causalities and Consequences of Phago-Mixotrophic Mode of Nutrition.</title>
        <authorList>
            <person name="Burns J.A."/>
            <person name="Paasch A."/>
            <person name="Narechania A."/>
            <person name="Kim E."/>
        </authorList>
    </citation>
    <scope>NUCLEOTIDE SEQUENCE [LARGE SCALE GENOMIC DNA]</scope>
    <source>
        <strain evidence="3 4">PLY_AMNH</strain>
    </source>
</reference>
<dbReference type="Gene3D" id="2.60.40.200">
    <property type="entry name" value="Superoxide dismutase, copper/zinc binding domain"/>
    <property type="match status" value="1"/>
</dbReference>
<feature type="compositionally biased region" description="Low complexity" evidence="1">
    <location>
        <begin position="13"/>
        <end position="24"/>
    </location>
</feature>
<dbReference type="Proteomes" id="UP001190700">
    <property type="component" value="Unassembled WGS sequence"/>
</dbReference>
<proteinExistence type="predicted"/>
<feature type="region of interest" description="Disordered" evidence="1">
    <location>
        <begin position="263"/>
        <end position="289"/>
    </location>
</feature>
<dbReference type="AlphaFoldDB" id="A0AAE0GRS8"/>
<dbReference type="GO" id="GO:0006801">
    <property type="term" value="P:superoxide metabolic process"/>
    <property type="evidence" value="ECO:0007669"/>
    <property type="project" value="InterPro"/>
</dbReference>
<dbReference type="EMBL" id="LGRX02002983">
    <property type="protein sequence ID" value="KAK3283194.1"/>
    <property type="molecule type" value="Genomic_DNA"/>
</dbReference>
<feature type="region of interest" description="Disordered" evidence="1">
    <location>
        <begin position="1"/>
        <end position="24"/>
    </location>
</feature>
<evidence type="ECO:0000256" key="2">
    <source>
        <dbReference type="SAM" id="Phobius"/>
    </source>
</evidence>
<dbReference type="SUPFAM" id="SSF49329">
    <property type="entry name" value="Cu,Zn superoxide dismutase-like"/>
    <property type="match status" value="1"/>
</dbReference>
<sequence>MRNRGCPLNSTIGDYPDYGGDSSGTVQVSEASDGTGLTVTYLLNNVQEGRLHASITKYEGYYGNASDVSGNVTITQVDDTSIGIYYALSNLIPNDSGNMSIHEGTSCSNVGDDYYNPTVNSSDPWDSAPQYTADSVGNASGYFTFDSGYAYANNTGHAFVVYDGSDTSIGCGILNALTFGLHIHEGTTCSDASEVGDHYYQENVTQNTDPWINATYTPDGTGSASGFYVIESGYTCDNNEGHAFVVHGISAVRIGCGLLEEVGGNSSSPSSNSDTGDSDSDSDDGGGGGGDNNTLIVALGALFGSLMLLAIAGMVYASYMAPEQVAMREACKAKGKGYSTFGIEKNGESL</sequence>
<keyword evidence="2" id="KW-0472">Membrane</keyword>
<evidence type="ECO:0000256" key="1">
    <source>
        <dbReference type="SAM" id="MobiDB-lite"/>
    </source>
</evidence>
<name>A0AAE0GRS8_9CHLO</name>
<accession>A0AAE0GRS8</accession>
<evidence type="ECO:0000313" key="4">
    <source>
        <dbReference type="Proteomes" id="UP001190700"/>
    </source>
</evidence>
<keyword evidence="4" id="KW-1185">Reference proteome</keyword>
<keyword evidence="2" id="KW-0812">Transmembrane</keyword>
<protein>
    <recommendedName>
        <fullName evidence="5">Superoxide dismutase copper/zinc binding domain-containing protein</fullName>
    </recommendedName>
</protein>
<dbReference type="GO" id="GO:0046872">
    <property type="term" value="F:metal ion binding"/>
    <property type="evidence" value="ECO:0007669"/>
    <property type="project" value="InterPro"/>
</dbReference>
<feature type="compositionally biased region" description="Low complexity" evidence="1">
    <location>
        <begin position="263"/>
        <end position="275"/>
    </location>
</feature>
<evidence type="ECO:0008006" key="5">
    <source>
        <dbReference type="Google" id="ProtNLM"/>
    </source>
</evidence>
<comment type="caution">
    <text evidence="3">The sequence shown here is derived from an EMBL/GenBank/DDBJ whole genome shotgun (WGS) entry which is preliminary data.</text>
</comment>